<comment type="caution">
    <text evidence="2">The sequence shown here is derived from an EMBL/GenBank/DDBJ whole genome shotgun (WGS) entry which is preliminary data.</text>
</comment>
<feature type="region of interest" description="Disordered" evidence="1">
    <location>
        <begin position="15"/>
        <end position="79"/>
    </location>
</feature>
<accession>A0A843WYA5</accession>
<evidence type="ECO:0000313" key="2">
    <source>
        <dbReference type="EMBL" id="MQM11518.1"/>
    </source>
</evidence>
<dbReference type="EMBL" id="NMUH01005005">
    <property type="protein sequence ID" value="MQM11518.1"/>
    <property type="molecule type" value="Genomic_DNA"/>
</dbReference>
<proteinExistence type="predicted"/>
<feature type="non-terminal residue" evidence="2">
    <location>
        <position position="1"/>
    </location>
</feature>
<dbReference type="AlphaFoldDB" id="A0A843WYA5"/>
<sequence>MISNLSDLVRAQVSTLAPPASTPAVPASSSGPSRLKVVVESRPPGPVEDVSGPSGPVESQAEEARVEAPVEKAVPPEPP</sequence>
<name>A0A843WYA5_COLES</name>
<feature type="compositionally biased region" description="Low complexity" evidence="1">
    <location>
        <begin position="17"/>
        <end position="33"/>
    </location>
</feature>
<dbReference type="Proteomes" id="UP000652761">
    <property type="component" value="Unassembled WGS sequence"/>
</dbReference>
<gene>
    <name evidence="2" type="ORF">Taro_044425</name>
</gene>
<keyword evidence="3" id="KW-1185">Reference proteome</keyword>
<evidence type="ECO:0000256" key="1">
    <source>
        <dbReference type="SAM" id="MobiDB-lite"/>
    </source>
</evidence>
<organism evidence="2 3">
    <name type="scientific">Colocasia esculenta</name>
    <name type="common">Wild taro</name>
    <name type="synonym">Arum esculentum</name>
    <dbReference type="NCBI Taxonomy" id="4460"/>
    <lineage>
        <taxon>Eukaryota</taxon>
        <taxon>Viridiplantae</taxon>
        <taxon>Streptophyta</taxon>
        <taxon>Embryophyta</taxon>
        <taxon>Tracheophyta</taxon>
        <taxon>Spermatophyta</taxon>
        <taxon>Magnoliopsida</taxon>
        <taxon>Liliopsida</taxon>
        <taxon>Araceae</taxon>
        <taxon>Aroideae</taxon>
        <taxon>Colocasieae</taxon>
        <taxon>Colocasia</taxon>
    </lineage>
</organism>
<reference evidence="2" key="1">
    <citation type="submission" date="2017-07" db="EMBL/GenBank/DDBJ databases">
        <title>Taro Niue Genome Assembly and Annotation.</title>
        <authorList>
            <person name="Atibalentja N."/>
            <person name="Keating K."/>
            <person name="Fields C.J."/>
        </authorList>
    </citation>
    <scope>NUCLEOTIDE SEQUENCE</scope>
    <source>
        <strain evidence="2">Niue_2</strain>
        <tissue evidence="2">Leaf</tissue>
    </source>
</reference>
<protein>
    <submittedName>
        <fullName evidence="2">Uncharacterized protein</fullName>
    </submittedName>
</protein>
<evidence type="ECO:0000313" key="3">
    <source>
        <dbReference type="Proteomes" id="UP000652761"/>
    </source>
</evidence>